<evidence type="ECO:0000313" key="8">
    <source>
        <dbReference type="Proteomes" id="UP000179734"/>
    </source>
</evidence>
<dbReference type="InterPro" id="IPR038468">
    <property type="entry name" value="MmpS_C"/>
</dbReference>
<organism evidence="7 8">
    <name type="scientific">Mycobacterium talmoniae</name>
    <dbReference type="NCBI Taxonomy" id="1858794"/>
    <lineage>
        <taxon>Bacteria</taxon>
        <taxon>Bacillati</taxon>
        <taxon>Actinomycetota</taxon>
        <taxon>Actinomycetes</taxon>
        <taxon>Mycobacteriales</taxon>
        <taxon>Mycobacteriaceae</taxon>
        <taxon>Mycobacterium</taxon>
    </lineage>
</organism>
<reference evidence="7 8" key="1">
    <citation type="submission" date="2016-10" db="EMBL/GenBank/DDBJ databases">
        <title>Genome sequence of Mycobacterium talmonii.</title>
        <authorList>
            <person name="Greninger A.L."/>
            <person name="Elliott B."/>
            <person name="Vasireddy S."/>
            <person name="Vasireddy R."/>
        </authorList>
    </citation>
    <scope>NUCLEOTIDE SEQUENCE [LARGE SCALE GENOMIC DNA]</scope>
    <source>
        <strain evidence="8">NE-TNMC-100812</strain>
    </source>
</reference>
<keyword evidence="3" id="KW-1003">Cell membrane</keyword>
<keyword evidence="5" id="KW-1133">Transmembrane helix</keyword>
<evidence type="ECO:0000256" key="5">
    <source>
        <dbReference type="ARBA" id="ARBA00022989"/>
    </source>
</evidence>
<evidence type="ECO:0000256" key="3">
    <source>
        <dbReference type="ARBA" id="ARBA00022475"/>
    </source>
</evidence>
<evidence type="ECO:0000256" key="1">
    <source>
        <dbReference type="ARBA" id="ARBA00004236"/>
    </source>
</evidence>
<evidence type="ECO:0000256" key="4">
    <source>
        <dbReference type="ARBA" id="ARBA00022692"/>
    </source>
</evidence>
<dbReference type="Pfam" id="PF05423">
    <property type="entry name" value="Mycobact_memb"/>
    <property type="match status" value="1"/>
</dbReference>
<keyword evidence="4" id="KW-0812">Transmembrane</keyword>
<keyword evidence="6" id="KW-0472">Membrane</keyword>
<dbReference type="GO" id="GO:0005886">
    <property type="term" value="C:plasma membrane"/>
    <property type="evidence" value="ECO:0007669"/>
    <property type="project" value="UniProtKB-SubCell"/>
</dbReference>
<protein>
    <recommendedName>
        <fullName evidence="9">Siderophore export accessory protein MmpS4</fullName>
    </recommendedName>
</protein>
<evidence type="ECO:0000256" key="2">
    <source>
        <dbReference type="ARBA" id="ARBA00007531"/>
    </source>
</evidence>
<dbReference type="Gene3D" id="2.60.40.2880">
    <property type="entry name" value="MmpS1-5, C-terminal soluble domain"/>
    <property type="match status" value="1"/>
</dbReference>
<name>A0A1S1N9J5_9MYCO</name>
<dbReference type="EMBL" id="MLQM01000153">
    <property type="protein sequence ID" value="OHU98100.1"/>
    <property type="molecule type" value="Genomic_DNA"/>
</dbReference>
<gene>
    <name evidence="7" type="ORF">BKN37_21270</name>
</gene>
<proteinExistence type="inferred from homology"/>
<dbReference type="AlphaFoldDB" id="A0A1S1N9J5"/>
<accession>A0A1S1N9J5</accession>
<comment type="subcellular location">
    <subcellularLocation>
        <location evidence="1">Cell membrane</location>
    </subcellularLocation>
</comment>
<dbReference type="Proteomes" id="UP000179734">
    <property type="component" value="Unassembled WGS sequence"/>
</dbReference>
<sequence>MKRLWIPLVVLVVVGIGGLTVSRLHGIFGSEQYPAYVDTNTDGAKPVDPKQLTYEVFGPPGTVADISYFDASADPQRVDAAHLPWSVTITTTSAAILGNVVAQGNSGSIGCRILVNGQVKAERTSNEVNAYTFCLLKAG</sequence>
<dbReference type="InterPro" id="IPR008693">
    <property type="entry name" value="MmpS"/>
</dbReference>
<evidence type="ECO:0008006" key="9">
    <source>
        <dbReference type="Google" id="ProtNLM"/>
    </source>
</evidence>
<comment type="caution">
    <text evidence="7">The sequence shown here is derived from an EMBL/GenBank/DDBJ whole genome shotgun (WGS) entry which is preliminary data.</text>
</comment>
<evidence type="ECO:0000256" key="6">
    <source>
        <dbReference type="ARBA" id="ARBA00023136"/>
    </source>
</evidence>
<keyword evidence="8" id="KW-1185">Reference proteome</keyword>
<comment type="similarity">
    <text evidence="2">Belongs to the MmpS family.</text>
</comment>
<evidence type="ECO:0000313" key="7">
    <source>
        <dbReference type="EMBL" id="OHU98100.1"/>
    </source>
</evidence>